<reference evidence="3" key="1">
    <citation type="submission" date="2018-09" db="EMBL/GenBank/DDBJ databases">
        <title>Genome sequencing of strain 2DFWR-13.</title>
        <authorList>
            <person name="Heo J."/>
            <person name="Kim S.-J."/>
            <person name="Kwon S.-W."/>
        </authorList>
    </citation>
    <scope>NUCLEOTIDE SEQUENCE [LARGE SCALE GENOMIC DNA]</scope>
    <source>
        <strain evidence="3">2DFWR-13</strain>
    </source>
</reference>
<dbReference type="Pfam" id="PF12697">
    <property type="entry name" value="Abhydrolase_6"/>
    <property type="match status" value="1"/>
</dbReference>
<dbReference type="GO" id="GO:0016787">
    <property type="term" value="F:hydrolase activity"/>
    <property type="evidence" value="ECO:0007669"/>
    <property type="project" value="UniProtKB-KW"/>
</dbReference>
<dbReference type="GO" id="GO:0016020">
    <property type="term" value="C:membrane"/>
    <property type="evidence" value="ECO:0007669"/>
    <property type="project" value="TreeGrafter"/>
</dbReference>
<keyword evidence="3" id="KW-1185">Reference proteome</keyword>
<dbReference type="AlphaFoldDB" id="A0A387BD65"/>
<evidence type="ECO:0000313" key="3">
    <source>
        <dbReference type="Proteomes" id="UP000278886"/>
    </source>
</evidence>
<protein>
    <submittedName>
        <fullName evidence="2">Alpha/beta hydrolase</fullName>
    </submittedName>
</protein>
<organism evidence="2 3">
    <name type="scientific">Protaetiibacter intestinalis</name>
    <dbReference type="NCBI Taxonomy" id="2419774"/>
    <lineage>
        <taxon>Bacteria</taxon>
        <taxon>Bacillati</taxon>
        <taxon>Actinomycetota</taxon>
        <taxon>Actinomycetes</taxon>
        <taxon>Micrococcales</taxon>
        <taxon>Microbacteriaceae</taxon>
        <taxon>Protaetiibacter</taxon>
    </lineage>
</organism>
<dbReference type="InterPro" id="IPR029058">
    <property type="entry name" value="AB_hydrolase_fold"/>
</dbReference>
<proteinExistence type="predicted"/>
<keyword evidence="2" id="KW-0378">Hydrolase</keyword>
<dbReference type="InterPro" id="IPR000073">
    <property type="entry name" value="AB_hydrolase_1"/>
</dbReference>
<dbReference type="PRINTS" id="PR00111">
    <property type="entry name" value="ABHYDROLASE"/>
</dbReference>
<dbReference type="RefSeq" id="WP_120763404.1">
    <property type="nucleotide sequence ID" value="NZ_CP032630.1"/>
</dbReference>
<evidence type="ECO:0000313" key="2">
    <source>
        <dbReference type="EMBL" id="AYF99035.1"/>
    </source>
</evidence>
<dbReference type="Proteomes" id="UP000278886">
    <property type="component" value="Chromosome"/>
</dbReference>
<dbReference type="OrthoDB" id="5195507at2"/>
<dbReference type="PANTHER" id="PTHR43798">
    <property type="entry name" value="MONOACYLGLYCEROL LIPASE"/>
    <property type="match status" value="1"/>
</dbReference>
<dbReference type="PRINTS" id="PR00412">
    <property type="entry name" value="EPOXHYDRLASE"/>
</dbReference>
<dbReference type="EMBL" id="CP032630">
    <property type="protein sequence ID" value="AYF99035.1"/>
    <property type="molecule type" value="Genomic_DNA"/>
</dbReference>
<dbReference type="SUPFAM" id="SSF53474">
    <property type="entry name" value="alpha/beta-Hydrolases"/>
    <property type="match status" value="1"/>
</dbReference>
<dbReference type="Gene3D" id="3.40.50.1820">
    <property type="entry name" value="alpha/beta hydrolase"/>
    <property type="match status" value="1"/>
</dbReference>
<accession>A0A387BD65</accession>
<dbReference type="PANTHER" id="PTHR43798:SF33">
    <property type="entry name" value="HYDROLASE, PUTATIVE (AFU_ORTHOLOGUE AFUA_2G14860)-RELATED"/>
    <property type="match status" value="1"/>
</dbReference>
<gene>
    <name evidence="2" type="ORF">D7I47_12735</name>
</gene>
<dbReference type="KEGG" id="lyd:D7I47_12735"/>
<sequence>MAVPTPHAEALARIPVRTREAQILGSTTRFEDFGPEDARDVVVLVHGYRGDHHGLEAVIARLDGIRVISPDLPGFGDSTPLTEAPHSIAGYGRWLAAFIEELGLDEPPVVLGHSFGSMVSSHAIADGLPARALILLNPISSNPKVAAGRIITTLTRGFYAVSRALPAPVARLWLGNWLIVQFMSMSLVTNDDPTLTKWIHEEHHRYFNGFSDPRTVAEAFRASVSTEVGEAAPRVSVPTLMIAGELDRIAPLPGQHATVGLFPDGRLIVVEGVGHLAHYETPGAVATAIRGFLAELSTGSSR</sequence>
<name>A0A387BD65_9MICO</name>
<evidence type="ECO:0000259" key="1">
    <source>
        <dbReference type="Pfam" id="PF12697"/>
    </source>
</evidence>
<dbReference type="InterPro" id="IPR000639">
    <property type="entry name" value="Epox_hydrolase-like"/>
</dbReference>
<feature type="domain" description="AB hydrolase-1" evidence="1">
    <location>
        <begin position="42"/>
        <end position="287"/>
    </location>
</feature>
<dbReference type="InterPro" id="IPR050266">
    <property type="entry name" value="AB_hydrolase_sf"/>
</dbReference>